<dbReference type="RefSeq" id="WP_183415920.1">
    <property type="nucleotide sequence ID" value="NZ_JACHXA010000003.1"/>
</dbReference>
<keyword evidence="2" id="KW-0732">Signal</keyword>
<keyword evidence="4" id="KW-1185">Reference proteome</keyword>
<name>A0A839SVX2_9PROT</name>
<feature type="chain" id="PRO_5032620280" evidence="2">
    <location>
        <begin position="27"/>
        <end position="109"/>
    </location>
</feature>
<comment type="caution">
    <text evidence="3">The sequence shown here is derived from an EMBL/GenBank/DDBJ whole genome shotgun (WGS) entry which is preliminary data.</text>
</comment>
<organism evidence="3 4">
    <name type="scientific">Limibacillus halophilus</name>
    <dbReference type="NCBI Taxonomy" id="1579333"/>
    <lineage>
        <taxon>Bacteria</taxon>
        <taxon>Pseudomonadati</taxon>
        <taxon>Pseudomonadota</taxon>
        <taxon>Alphaproteobacteria</taxon>
        <taxon>Rhodospirillales</taxon>
        <taxon>Rhodovibrionaceae</taxon>
        <taxon>Limibacillus</taxon>
    </lineage>
</organism>
<dbReference type="EMBL" id="JACHXA010000003">
    <property type="protein sequence ID" value="MBB3065115.1"/>
    <property type="molecule type" value="Genomic_DNA"/>
</dbReference>
<evidence type="ECO:0000256" key="1">
    <source>
        <dbReference type="SAM" id="MobiDB-lite"/>
    </source>
</evidence>
<sequence length="109" mass="12033">MIRFTHSLLVAVGLALLMTHPGQTSQATPFLSQPVAAGSEDGKSAEELARDAVEKLMQALELMFREIPQYSLPEINENGDIIIRRIHPEPPAEEAPEEEKQPEPESTDT</sequence>
<feature type="region of interest" description="Disordered" evidence="1">
    <location>
        <begin position="82"/>
        <end position="109"/>
    </location>
</feature>
<feature type="signal peptide" evidence="2">
    <location>
        <begin position="1"/>
        <end position="26"/>
    </location>
</feature>
<evidence type="ECO:0000256" key="2">
    <source>
        <dbReference type="SAM" id="SignalP"/>
    </source>
</evidence>
<gene>
    <name evidence="3" type="ORF">FHR98_001394</name>
</gene>
<accession>A0A839SVX2</accession>
<reference evidence="3 4" key="1">
    <citation type="submission" date="2020-08" db="EMBL/GenBank/DDBJ databases">
        <title>Genomic Encyclopedia of Type Strains, Phase III (KMG-III): the genomes of soil and plant-associated and newly described type strains.</title>
        <authorList>
            <person name="Whitman W."/>
        </authorList>
    </citation>
    <scope>NUCLEOTIDE SEQUENCE [LARGE SCALE GENOMIC DNA]</scope>
    <source>
        <strain evidence="3 4">CECT 8803</strain>
    </source>
</reference>
<dbReference type="Proteomes" id="UP000581135">
    <property type="component" value="Unassembled WGS sequence"/>
</dbReference>
<proteinExistence type="predicted"/>
<protein>
    <submittedName>
        <fullName evidence="3">Uncharacterized protein</fullName>
    </submittedName>
</protein>
<evidence type="ECO:0000313" key="4">
    <source>
        <dbReference type="Proteomes" id="UP000581135"/>
    </source>
</evidence>
<evidence type="ECO:0000313" key="3">
    <source>
        <dbReference type="EMBL" id="MBB3065115.1"/>
    </source>
</evidence>
<dbReference type="AlphaFoldDB" id="A0A839SVX2"/>